<protein>
    <submittedName>
        <fullName evidence="1">Uncharacterized protein</fullName>
    </submittedName>
</protein>
<evidence type="ECO:0000313" key="1">
    <source>
        <dbReference type="EMBL" id="MBW81325.1"/>
    </source>
</evidence>
<sequence>MAQGSDGRFQKASKYQQL</sequence>
<reference evidence="1" key="1">
    <citation type="submission" date="2018-02" db="EMBL/GenBank/DDBJ databases">
        <title>Rhizophora mucronata_Transcriptome.</title>
        <authorList>
            <person name="Meera S.P."/>
            <person name="Sreeshan A."/>
            <person name="Augustine A."/>
        </authorList>
    </citation>
    <scope>NUCLEOTIDE SEQUENCE</scope>
    <source>
        <tissue evidence="1">Leaf</tissue>
    </source>
</reference>
<proteinExistence type="predicted"/>
<name>A0A2P2IJD9_RHIMU</name>
<dbReference type="AlphaFoldDB" id="A0A2P2IJD9"/>
<organism evidence="1">
    <name type="scientific">Rhizophora mucronata</name>
    <name type="common">Asiatic mangrove</name>
    <dbReference type="NCBI Taxonomy" id="61149"/>
    <lineage>
        <taxon>Eukaryota</taxon>
        <taxon>Viridiplantae</taxon>
        <taxon>Streptophyta</taxon>
        <taxon>Embryophyta</taxon>
        <taxon>Tracheophyta</taxon>
        <taxon>Spermatophyta</taxon>
        <taxon>Magnoliopsida</taxon>
        <taxon>eudicotyledons</taxon>
        <taxon>Gunneridae</taxon>
        <taxon>Pentapetalae</taxon>
        <taxon>rosids</taxon>
        <taxon>fabids</taxon>
        <taxon>Malpighiales</taxon>
        <taxon>Rhizophoraceae</taxon>
        <taxon>Rhizophora</taxon>
    </lineage>
</organism>
<accession>A0A2P2IJD9</accession>
<dbReference type="EMBL" id="GGEC01000842">
    <property type="protein sequence ID" value="MBW81325.1"/>
    <property type="molecule type" value="Transcribed_RNA"/>
</dbReference>